<dbReference type="InParanoid" id="E4UWV2"/>
<feature type="compositionally biased region" description="Low complexity" evidence="1">
    <location>
        <begin position="113"/>
        <end position="125"/>
    </location>
</feature>
<dbReference type="EMBL" id="DS989825">
    <property type="protein sequence ID" value="EFR01805.1"/>
    <property type="molecule type" value="Genomic_DNA"/>
</dbReference>
<protein>
    <submittedName>
        <fullName evidence="2">Uncharacterized protein</fullName>
    </submittedName>
</protein>
<dbReference type="HOGENOM" id="CLU_058677_2_0_1"/>
<feature type="region of interest" description="Disordered" evidence="1">
    <location>
        <begin position="163"/>
        <end position="299"/>
    </location>
</feature>
<dbReference type="Proteomes" id="UP000002669">
    <property type="component" value="Unassembled WGS sequence"/>
</dbReference>
<feature type="compositionally biased region" description="Basic and acidic residues" evidence="1">
    <location>
        <begin position="283"/>
        <end position="299"/>
    </location>
</feature>
<dbReference type="GeneID" id="10027484"/>
<reference evidence="3" key="1">
    <citation type="journal article" date="2012" name="MBio">
        <title>Comparative genome analysis of Trichophyton rubrum and related dermatophytes reveals candidate genes involved in infection.</title>
        <authorList>
            <person name="Martinez D.A."/>
            <person name="Oliver B.G."/>
            <person name="Graeser Y."/>
            <person name="Goldberg J.M."/>
            <person name="Li W."/>
            <person name="Martinez-Rossi N.M."/>
            <person name="Monod M."/>
            <person name="Shelest E."/>
            <person name="Barton R.C."/>
            <person name="Birch E."/>
            <person name="Brakhage A.A."/>
            <person name="Chen Z."/>
            <person name="Gurr S.J."/>
            <person name="Heiman D."/>
            <person name="Heitman J."/>
            <person name="Kosti I."/>
            <person name="Rossi A."/>
            <person name="Saif S."/>
            <person name="Samalova M."/>
            <person name="Saunders C.W."/>
            <person name="Shea T."/>
            <person name="Summerbell R.C."/>
            <person name="Xu J."/>
            <person name="Young S."/>
            <person name="Zeng Q."/>
            <person name="Birren B.W."/>
            <person name="Cuomo C.A."/>
            <person name="White T.C."/>
        </authorList>
    </citation>
    <scope>NUCLEOTIDE SEQUENCE [LARGE SCALE GENOMIC DNA]</scope>
    <source>
        <strain evidence="3">ATCC MYA-4604 / CBS 118893</strain>
    </source>
</reference>
<keyword evidence="3" id="KW-1185">Reference proteome</keyword>
<feature type="compositionally biased region" description="Acidic residues" evidence="1">
    <location>
        <begin position="129"/>
        <end position="138"/>
    </location>
</feature>
<feature type="compositionally biased region" description="Basic and acidic residues" evidence="1">
    <location>
        <begin position="258"/>
        <end position="267"/>
    </location>
</feature>
<evidence type="ECO:0000256" key="1">
    <source>
        <dbReference type="SAM" id="MobiDB-lite"/>
    </source>
</evidence>
<name>E4UWV2_ARTGP</name>
<feature type="region of interest" description="Disordered" evidence="1">
    <location>
        <begin position="1"/>
        <end position="149"/>
    </location>
</feature>
<feature type="compositionally biased region" description="Polar residues" evidence="1">
    <location>
        <begin position="1"/>
        <end position="11"/>
    </location>
</feature>
<feature type="compositionally biased region" description="Low complexity" evidence="1">
    <location>
        <begin position="190"/>
        <end position="240"/>
    </location>
</feature>
<dbReference type="VEuPathDB" id="FungiDB:MGYG_04806"/>
<sequence>MSNAAHLSNSPPTTPIAPRGRRASITEMFARPGNGGGAPLNTSTSNTAPLFTAAASNAQQQPHRRRMSITTLGLSGSPTNQPAPFGQPAVTNTPTAAAGTTAPPPPGRRRRGSVSSSILSSSPTREQAVAEEEDDEDTPMPSSASPFARRVSFSFRDRAASINGEGFNWPEALRTRAERAPSLAGSFSMHQQQQQQQQQGQGHGQGQQNQNPPSLSGSSSNTSPSSSPSLSSSFSSASFPGKHHRSASVATMEAYKPPPKELLERHPSSPPPPPQQQQPKPRPKPDYFQEKILRADFMD</sequence>
<evidence type="ECO:0000313" key="3">
    <source>
        <dbReference type="Proteomes" id="UP000002669"/>
    </source>
</evidence>
<accession>E4UWV2</accession>
<dbReference type="OrthoDB" id="5384020at2759"/>
<feature type="compositionally biased region" description="Polar residues" evidence="1">
    <location>
        <begin position="40"/>
        <end position="61"/>
    </location>
</feature>
<dbReference type="OMA" id="QPHRRRM"/>
<organism evidence="3">
    <name type="scientific">Arthroderma gypseum (strain ATCC MYA-4604 / CBS 118893)</name>
    <name type="common">Microsporum gypseum</name>
    <dbReference type="NCBI Taxonomy" id="535722"/>
    <lineage>
        <taxon>Eukaryota</taxon>
        <taxon>Fungi</taxon>
        <taxon>Dikarya</taxon>
        <taxon>Ascomycota</taxon>
        <taxon>Pezizomycotina</taxon>
        <taxon>Eurotiomycetes</taxon>
        <taxon>Eurotiomycetidae</taxon>
        <taxon>Onygenales</taxon>
        <taxon>Arthrodermataceae</taxon>
        <taxon>Nannizzia</taxon>
    </lineage>
</organism>
<dbReference type="eggNOG" id="ENOG502SA1F">
    <property type="taxonomic scope" value="Eukaryota"/>
</dbReference>
<dbReference type="RefSeq" id="XP_003172216.1">
    <property type="nucleotide sequence ID" value="XM_003172168.1"/>
</dbReference>
<gene>
    <name evidence="2" type="ORF">MGYG_04806</name>
</gene>
<proteinExistence type="predicted"/>
<feature type="compositionally biased region" description="Polar residues" evidence="1">
    <location>
        <begin position="68"/>
        <end position="82"/>
    </location>
</feature>
<evidence type="ECO:0000313" key="2">
    <source>
        <dbReference type="EMBL" id="EFR01805.1"/>
    </source>
</evidence>
<dbReference type="AlphaFoldDB" id="E4UWV2"/>
<feature type="compositionally biased region" description="Low complexity" evidence="1">
    <location>
        <begin position="88"/>
        <end position="101"/>
    </location>
</feature>